<dbReference type="PROSITE" id="PS00059">
    <property type="entry name" value="ADH_ZINC"/>
    <property type="match status" value="1"/>
</dbReference>
<keyword evidence="8" id="KW-1185">Reference proteome</keyword>
<dbReference type="Pfam" id="PF00107">
    <property type="entry name" value="ADH_zinc_N"/>
    <property type="match status" value="1"/>
</dbReference>
<sequence>MSIQLFDKPKLRDDELLVKVEMCGICGSDQHIFQGDWGEPYPLIPGHEFVGTVAEAGSKACQKHGIQVGDKVAVEMIIPCNTCYWCRKGLYNLCIKDREQGMQYGCNISCEREGRLYGGWSEYLYVPANAIVHRIPDHVPWERAVLIEPLAVTVRAVNLTPPKIGDTVVVVGSGTIGLLTVVAVRAAGAGKVILVGTRTERLALGKELGADAVVDFRLEDAGSFIMEHTDGIGADLVFETAGTPAAQADSLNYARPGGVVNYIGLTGRKTVSIDTDWQMTFKELTLQTSFLSAHSYQGAIKLIADGQYPVEKLITHRFPLEQVEEAIACSADRATKALKVVLLP</sequence>
<organism evidence="7 8">
    <name type="scientific">Aneurinibacillus danicus</name>
    <dbReference type="NCBI Taxonomy" id="267746"/>
    <lineage>
        <taxon>Bacteria</taxon>
        <taxon>Bacillati</taxon>
        <taxon>Bacillota</taxon>
        <taxon>Bacilli</taxon>
        <taxon>Bacillales</taxon>
        <taxon>Paenibacillaceae</taxon>
        <taxon>Aneurinibacillus group</taxon>
        <taxon>Aneurinibacillus</taxon>
    </lineage>
</organism>
<dbReference type="Pfam" id="PF08240">
    <property type="entry name" value="ADH_N"/>
    <property type="match status" value="1"/>
</dbReference>
<dbReference type="Proteomes" id="UP000321157">
    <property type="component" value="Unassembled WGS sequence"/>
</dbReference>
<dbReference type="InterPro" id="IPR050129">
    <property type="entry name" value="Zn_alcohol_dh"/>
</dbReference>
<evidence type="ECO:0000259" key="5">
    <source>
        <dbReference type="Pfam" id="PF00107"/>
    </source>
</evidence>
<protein>
    <submittedName>
        <fullName evidence="7">Alcohol dehydrogenase</fullName>
    </submittedName>
</protein>
<comment type="cofactor">
    <cofactor evidence="4">
        <name>Zn(2+)</name>
        <dbReference type="ChEBI" id="CHEBI:29105"/>
    </cofactor>
</comment>
<feature type="domain" description="Alcohol dehydrogenase-like C-terminal" evidence="5">
    <location>
        <begin position="176"/>
        <end position="304"/>
    </location>
</feature>
<dbReference type="Gene3D" id="3.40.50.720">
    <property type="entry name" value="NAD(P)-binding Rossmann-like Domain"/>
    <property type="match status" value="1"/>
</dbReference>
<dbReference type="InterPro" id="IPR002328">
    <property type="entry name" value="ADH_Zn_CS"/>
</dbReference>
<dbReference type="InterPro" id="IPR013149">
    <property type="entry name" value="ADH-like_C"/>
</dbReference>
<name>A0A511V730_9BACL</name>
<dbReference type="GO" id="GO:0008270">
    <property type="term" value="F:zinc ion binding"/>
    <property type="evidence" value="ECO:0007669"/>
    <property type="project" value="InterPro"/>
</dbReference>
<keyword evidence="1 4" id="KW-0479">Metal-binding</keyword>
<evidence type="ECO:0000313" key="8">
    <source>
        <dbReference type="Proteomes" id="UP000321157"/>
    </source>
</evidence>
<dbReference type="SUPFAM" id="SSF50129">
    <property type="entry name" value="GroES-like"/>
    <property type="match status" value="1"/>
</dbReference>
<feature type="domain" description="Alcohol dehydrogenase-like N-terminal" evidence="6">
    <location>
        <begin position="13"/>
        <end position="137"/>
    </location>
</feature>
<comment type="caution">
    <text evidence="7">The sequence shown here is derived from an EMBL/GenBank/DDBJ whole genome shotgun (WGS) entry which is preliminary data.</text>
</comment>
<dbReference type="InterPro" id="IPR036291">
    <property type="entry name" value="NAD(P)-bd_dom_sf"/>
</dbReference>
<dbReference type="PANTHER" id="PTHR43401">
    <property type="entry name" value="L-THREONINE 3-DEHYDROGENASE"/>
    <property type="match status" value="1"/>
</dbReference>
<dbReference type="EMBL" id="BJXX01000098">
    <property type="protein sequence ID" value="GEN34775.1"/>
    <property type="molecule type" value="Genomic_DNA"/>
</dbReference>
<dbReference type="InterPro" id="IPR011032">
    <property type="entry name" value="GroES-like_sf"/>
</dbReference>
<dbReference type="RefSeq" id="WP_146810041.1">
    <property type="nucleotide sequence ID" value="NZ_BJXX01000098.1"/>
</dbReference>
<dbReference type="GO" id="GO:0016491">
    <property type="term" value="F:oxidoreductase activity"/>
    <property type="evidence" value="ECO:0007669"/>
    <property type="project" value="UniProtKB-KW"/>
</dbReference>
<evidence type="ECO:0000313" key="7">
    <source>
        <dbReference type="EMBL" id="GEN34775.1"/>
    </source>
</evidence>
<evidence type="ECO:0000256" key="4">
    <source>
        <dbReference type="RuleBase" id="RU361277"/>
    </source>
</evidence>
<dbReference type="AlphaFoldDB" id="A0A511V730"/>
<dbReference type="PANTHER" id="PTHR43401:SF2">
    <property type="entry name" value="L-THREONINE 3-DEHYDROGENASE"/>
    <property type="match status" value="1"/>
</dbReference>
<proteinExistence type="inferred from homology"/>
<dbReference type="Gene3D" id="3.90.180.10">
    <property type="entry name" value="Medium-chain alcohol dehydrogenases, catalytic domain"/>
    <property type="match status" value="1"/>
</dbReference>
<evidence type="ECO:0000256" key="3">
    <source>
        <dbReference type="ARBA" id="ARBA00023002"/>
    </source>
</evidence>
<comment type="similarity">
    <text evidence="4">Belongs to the zinc-containing alcohol dehydrogenase family.</text>
</comment>
<dbReference type="InterPro" id="IPR013154">
    <property type="entry name" value="ADH-like_N"/>
</dbReference>
<dbReference type="OrthoDB" id="9777057at2"/>
<gene>
    <name evidence="7" type="ORF">ADA01nite_22350</name>
</gene>
<evidence type="ECO:0000256" key="2">
    <source>
        <dbReference type="ARBA" id="ARBA00022833"/>
    </source>
</evidence>
<reference evidence="7 8" key="1">
    <citation type="submission" date="2019-07" db="EMBL/GenBank/DDBJ databases">
        <title>Whole genome shotgun sequence of Aneurinibacillus danicus NBRC 102444.</title>
        <authorList>
            <person name="Hosoyama A."/>
            <person name="Uohara A."/>
            <person name="Ohji S."/>
            <person name="Ichikawa N."/>
        </authorList>
    </citation>
    <scope>NUCLEOTIDE SEQUENCE [LARGE SCALE GENOMIC DNA]</scope>
    <source>
        <strain evidence="7 8">NBRC 102444</strain>
    </source>
</reference>
<keyword evidence="2 4" id="KW-0862">Zinc</keyword>
<evidence type="ECO:0000259" key="6">
    <source>
        <dbReference type="Pfam" id="PF08240"/>
    </source>
</evidence>
<dbReference type="SUPFAM" id="SSF51735">
    <property type="entry name" value="NAD(P)-binding Rossmann-fold domains"/>
    <property type="match status" value="1"/>
</dbReference>
<keyword evidence="3" id="KW-0560">Oxidoreductase</keyword>
<accession>A0A511V730</accession>
<evidence type="ECO:0000256" key="1">
    <source>
        <dbReference type="ARBA" id="ARBA00022723"/>
    </source>
</evidence>